<gene>
    <name evidence="5" type="ORF">CGXH109_LOCUS58602</name>
</gene>
<comment type="caution">
    <text evidence="5">The sequence shown here is derived from an EMBL/GenBank/DDBJ whole genome shotgun (WGS) entry which is preliminary data.</text>
</comment>
<keyword evidence="6" id="KW-1185">Reference proteome</keyword>
<evidence type="ECO:0000256" key="2">
    <source>
        <dbReference type="ARBA" id="ARBA00022801"/>
    </source>
</evidence>
<dbReference type="PROSITE" id="PS00122">
    <property type="entry name" value="CARBOXYLESTERASE_B_1"/>
    <property type="match status" value="1"/>
</dbReference>
<feature type="chain" id="PRO_5041016923" description="Carboxylic ester hydrolase" evidence="3">
    <location>
        <begin position="28"/>
        <end position="546"/>
    </location>
</feature>
<evidence type="ECO:0000256" key="1">
    <source>
        <dbReference type="ARBA" id="ARBA00005964"/>
    </source>
</evidence>
<evidence type="ECO:0000259" key="4">
    <source>
        <dbReference type="Pfam" id="PF00135"/>
    </source>
</evidence>
<dbReference type="Pfam" id="PF00135">
    <property type="entry name" value="COesterase"/>
    <property type="match status" value="1"/>
</dbReference>
<dbReference type="InterPro" id="IPR002018">
    <property type="entry name" value="CarbesteraseB"/>
</dbReference>
<feature type="signal peptide" evidence="3">
    <location>
        <begin position="1"/>
        <end position="27"/>
    </location>
</feature>
<dbReference type="Gene3D" id="3.40.50.1820">
    <property type="entry name" value="alpha/beta hydrolase"/>
    <property type="match status" value="1"/>
</dbReference>
<evidence type="ECO:0000313" key="5">
    <source>
        <dbReference type="EMBL" id="CAI0646788.1"/>
    </source>
</evidence>
<keyword evidence="2 3" id="KW-0378">Hydrolase</keyword>
<reference evidence="5" key="1">
    <citation type="submission" date="2022-08" db="EMBL/GenBank/DDBJ databases">
        <authorList>
            <person name="Giroux E."/>
            <person name="Giroux E."/>
        </authorList>
    </citation>
    <scope>NUCLEOTIDE SEQUENCE</scope>
    <source>
        <strain evidence="5">H1091258</strain>
    </source>
</reference>
<name>A0A9W4RSS0_9PEZI</name>
<dbReference type="InterPro" id="IPR019826">
    <property type="entry name" value="Carboxylesterase_B_AS"/>
</dbReference>
<protein>
    <recommendedName>
        <fullName evidence="3">Carboxylic ester hydrolase</fullName>
        <ecNumber evidence="3">3.1.1.-</ecNumber>
    </recommendedName>
</protein>
<evidence type="ECO:0000313" key="6">
    <source>
        <dbReference type="Proteomes" id="UP001152533"/>
    </source>
</evidence>
<dbReference type="InterPro" id="IPR029058">
    <property type="entry name" value="AB_hydrolase_fold"/>
</dbReference>
<comment type="similarity">
    <text evidence="1 3">Belongs to the type-B carboxylesterase/lipase family.</text>
</comment>
<dbReference type="EC" id="3.1.1.-" evidence="3"/>
<dbReference type="Proteomes" id="UP001152533">
    <property type="component" value="Unassembled WGS sequence"/>
</dbReference>
<accession>A0A9W4RSS0</accession>
<organism evidence="5 6">
    <name type="scientific">Colletotrichum noveboracense</name>
    <dbReference type="NCBI Taxonomy" id="2664923"/>
    <lineage>
        <taxon>Eukaryota</taxon>
        <taxon>Fungi</taxon>
        <taxon>Dikarya</taxon>
        <taxon>Ascomycota</taxon>
        <taxon>Pezizomycotina</taxon>
        <taxon>Sordariomycetes</taxon>
        <taxon>Hypocreomycetidae</taxon>
        <taxon>Glomerellales</taxon>
        <taxon>Glomerellaceae</taxon>
        <taxon>Colletotrichum</taxon>
        <taxon>Colletotrichum gloeosporioides species complex</taxon>
    </lineage>
</organism>
<sequence>MRFSCPAMPSTLTTAVLTALAAAGAVAALPQAQARQTQTHLLAETDYGSFQGAYSETYNISFWQKIPYASPPVGENRFRGPQPPQSIEGVYDSSQPFDMCPQRTVNGSEDCLYLGLYSRPWTKSQPLKPVVVTFYGGGFVQGSAYFSIPPSAYPILNVSDASDMLFIYPNYRTNAFGLLPGKEIAADPKSDLNPGLLDQEAVLKWTQKYIAQFGGNPDDVTIWGQSAGGGSVLAQALGRGGKQKLFRKAMASSPFWPKTYRYDSTEAQALYDELARRTGCAGADSLACLKKAEVQTIRDASLAISTSHQYNTSSFTWSPVIDGEFLREPLSEATEKGSVNMDLAFALHNTHEGENFIPPGLQSEAGSGSPSFNSSEASFEKWLRGFLPGFGDCEIEAVKKLYPPAGITETISYNTTYMRAGLVYRDAVLSCPAFWFAGSASKGGWLGEYSLNPSKHASDTVWWNQVNAVQKTDPARYQGYAGAFASFFQTGDPNALKLSPSTAAGVPSLKEIKEWTIVDAGFATAELDHLEKRCGFWRKTASKIPI</sequence>
<proteinExistence type="inferred from homology"/>
<feature type="domain" description="Carboxylesterase type B" evidence="4">
    <location>
        <begin position="43"/>
        <end position="449"/>
    </location>
</feature>
<dbReference type="FunFam" id="3.40.50.1820:FF:000299">
    <property type="entry name" value="Carboxylic ester hydrolase"/>
    <property type="match status" value="1"/>
</dbReference>
<dbReference type="SUPFAM" id="SSF53474">
    <property type="entry name" value="alpha/beta-Hydrolases"/>
    <property type="match status" value="1"/>
</dbReference>
<dbReference type="EMBL" id="CAMGZC010000362">
    <property type="protein sequence ID" value="CAI0646788.1"/>
    <property type="molecule type" value="Genomic_DNA"/>
</dbReference>
<dbReference type="GO" id="GO:0016787">
    <property type="term" value="F:hydrolase activity"/>
    <property type="evidence" value="ECO:0007669"/>
    <property type="project" value="UniProtKB-KW"/>
</dbReference>
<dbReference type="PANTHER" id="PTHR11559">
    <property type="entry name" value="CARBOXYLESTERASE"/>
    <property type="match status" value="1"/>
</dbReference>
<keyword evidence="3" id="KW-0732">Signal</keyword>
<dbReference type="InterPro" id="IPR050309">
    <property type="entry name" value="Type-B_Carboxylest/Lipase"/>
</dbReference>
<evidence type="ECO:0000256" key="3">
    <source>
        <dbReference type="RuleBase" id="RU361235"/>
    </source>
</evidence>
<dbReference type="AlphaFoldDB" id="A0A9W4RSS0"/>